<dbReference type="EMBL" id="WTPW01000350">
    <property type="protein sequence ID" value="KAF0520517.1"/>
    <property type="molecule type" value="Genomic_DNA"/>
</dbReference>
<evidence type="ECO:0000256" key="1">
    <source>
        <dbReference type="ARBA" id="ARBA00004123"/>
    </source>
</evidence>
<dbReference type="PROSITE" id="PS51804">
    <property type="entry name" value="ZF_C2HC_LYAR"/>
    <property type="match status" value="2"/>
</dbReference>
<dbReference type="AlphaFoldDB" id="A0A8H4EMU3"/>
<gene>
    <name evidence="8" type="ORF">F8M41_016253</name>
</gene>
<evidence type="ECO:0000256" key="3">
    <source>
        <dbReference type="ARBA" id="ARBA00022737"/>
    </source>
</evidence>
<evidence type="ECO:0000256" key="4">
    <source>
        <dbReference type="ARBA" id="ARBA00022771"/>
    </source>
</evidence>
<dbReference type="InterPro" id="IPR039999">
    <property type="entry name" value="LYAR"/>
</dbReference>
<dbReference type="GO" id="GO:0003677">
    <property type="term" value="F:DNA binding"/>
    <property type="evidence" value="ECO:0007669"/>
    <property type="project" value="InterPro"/>
</dbReference>
<keyword evidence="5" id="KW-0862">Zinc</keyword>
<comment type="caution">
    <text evidence="8">The sequence shown here is derived from an EMBL/GenBank/DDBJ whole genome shotgun (WGS) entry which is preliminary data.</text>
</comment>
<dbReference type="GO" id="GO:0000122">
    <property type="term" value="P:negative regulation of transcription by RNA polymerase II"/>
    <property type="evidence" value="ECO:0007669"/>
    <property type="project" value="TreeGrafter"/>
</dbReference>
<evidence type="ECO:0000313" key="8">
    <source>
        <dbReference type="EMBL" id="KAF0520517.1"/>
    </source>
</evidence>
<dbReference type="GO" id="GO:0008270">
    <property type="term" value="F:zinc ion binding"/>
    <property type="evidence" value="ECO:0007669"/>
    <property type="project" value="UniProtKB-KW"/>
</dbReference>
<accession>A0A8H4EMU3</accession>
<keyword evidence="3" id="KW-0677">Repeat</keyword>
<evidence type="ECO:0000256" key="7">
    <source>
        <dbReference type="ARBA" id="ARBA00061084"/>
    </source>
</evidence>
<proteinExistence type="inferred from homology"/>
<evidence type="ECO:0000256" key="6">
    <source>
        <dbReference type="ARBA" id="ARBA00023242"/>
    </source>
</evidence>
<comment type="similarity">
    <text evidence="7">Belongs to the UPF0743 family.</text>
</comment>
<protein>
    <submittedName>
        <fullName evidence="8">LYHRT protein</fullName>
    </submittedName>
</protein>
<dbReference type="PANTHER" id="PTHR13100:SF10">
    <property type="entry name" value="CELL GROWTH-REGULATING NUCLEOLAR PROTEIN"/>
    <property type="match status" value="1"/>
</dbReference>
<comment type="subcellular location">
    <subcellularLocation>
        <location evidence="1">Nucleus</location>
    </subcellularLocation>
</comment>
<name>A0A8H4EMU3_GIGMA</name>
<dbReference type="PANTHER" id="PTHR13100">
    <property type="entry name" value="CELL GROWTH-REGULATING NUCLEOLAR PROTEIN LYAR"/>
    <property type="match status" value="1"/>
</dbReference>
<dbReference type="InterPro" id="IPR014898">
    <property type="entry name" value="Znf_C2H2_LYAR"/>
</dbReference>
<dbReference type="InterPro" id="IPR036236">
    <property type="entry name" value="Znf_C2H2_sf"/>
</dbReference>
<sequence length="127" mass="14527">MVSFSCDQCADVIKKPKLDQHRIKCPITTFTCIDCSKTFVGTSYKSHTSCISEAEKYQKGTFKAKKKHAQDKPKLSQEKEQPPSEKEQNHSAEQQKSKTKKKHKKGSDILMKKRKPKKIKGQNRSSN</sequence>
<dbReference type="OrthoDB" id="21474at2759"/>
<evidence type="ECO:0000256" key="5">
    <source>
        <dbReference type="ARBA" id="ARBA00022833"/>
    </source>
</evidence>
<dbReference type="FunFam" id="3.30.1490.490:FF:000001">
    <property type="entry name" value="cell growth-regulating nucleolar protein-like"/>
    <property type="match status" value="1"/>
</dbReference>
<dbReference type="SUPFAM" id="SSF57667">
    <property type="entry name" value="beta-beta-alpha zinc fingers"/>
    <property type="match status" value="2"/>
</dbReference>
<reference evidence="8 9" key="1">
    <citation type="journal article" date="2019" name="Environ. Microbiol.">
        <title>At the nexus of three kingdoms: the genome of the mycorrhizal fungus Gigaspora margarita provides insights into plant, endobacterial and fungal interactions.</title>
        <authorList>
            <person name="Venice F."/>
            <person name="Ghignone S."/>
            <person name="Salvioli di Fossalunga A."/>
            <person name="Amselem J."/>
            <person name="Novero M."/>
            <person name="Xianan X."/>
            <person name="Sedzielewska Toro K."/>
            <person name="Morin E."/>
            <person name="Lipzen A."/>
            <person name="Grigoriev I.V."/>
            <person name="Henrissat B."/>
            <person name="Martin F.M."/>
            <person name="Bonfante P."/>
        </authorList>
    </citation>
    <scope>NUCLEOTIDE SEQUENCE [LARGE SCALE GENOMIC DNA]</scope>
    <source>
        <strain evidence="8 9">BEG34</strain>
    </source>
</reference>
<keyword evidence="9" id="KW-1185">Reference proteome</keyword>
<organism evidence="8 9">
    <name type="scientific">Gigaspora margarita</name>
    <dbReference type="NCBI Taxonomy" id="4874"/>
    <lineage>
        <taxon>Eukaryota</taxon>
        <taxon>Fungi</taxon>
        <taxon>Fungi incertae sedis</taxon>
        <taxon>Mucoromycota</taxon>
        <taxon>Glomeromycotina</taxon>
        <taxon>Glomeromycetes</taxon>
        <taxon>Diversisporales</taxon>
        <taxon>Gigasporaceae</taxon>
        <taxon>Gigaspora</taxon>
    </lineage>
</organism>
<dbReference type="GO" id="GO:0006364">
    <property type="term" value="P:rRNA processing"/>
    <property type="evidence" value="ECO:0007669"/>
    <property type="project" value="TreeGrafter"/>
</dbReference>
<dbReference type="Proteomes" id="UP000439903">
    <property type="component" value="Unassembled WGS sequence"/>
</dbReference>
<keyword evidence="4" id="KW-0863">Zinc-finger</keyword>
<dbReference type="Pfam" id="PF08790">
    <property type="entry name" value="zf-LYAR"/>
    <property type="match status" value="1"/>
</dbReference>
<dbReference type="GO" id="GO:0005730">
    <property type="term" value="C:nucleolus"/>
    <property type="evidence" value="ECO:0007669"/>
    <property type="project" value="TreeGrafter"/>
</dbReference>
<evidence type="ECO:0000313" key="9">
    <source>
        <dbReference type="Proteomes" id="UP000439903"/>
    </source>
</evidence>
<keyword evidence="2" id="KW-0479">Metal-binding</keyword>
<evidence type="ECO:0000256" key="2">
    <source>
        <dbReference type="ARBA" id="ARBA00022723"/>
    </source>
</evidence>
<keyword evidence="6" id="KW-0539">Nucleus</keyword>
<dbReference type="Gene3D" id="3.30.1490.490">
    <property type="match status" value="1"/>
</dbReference>